<sequence length="242" mass="27608">MPRYKILLPRAPATRTRCVPSKPDFGCIETWGYYGFLGRLEYCGDLFWFGGCPSKWSSEASNDGDFFADDLASLSSTDPHRYEFMIDHALLPDYIDEFGYTNVRFILEFGDALNPTAKPKSRLSLEALARIRRNITSTRVVSDQWVGDKNLDPWKRLCNNHDIKIRQALISKSLDDGTYGRPTTREITQAELDADDISDFEDDGEPTALAPVKFDEVTKGEDEGTSFHWINFPIRFMLRNPS</sequence>
<name>A0ABD3FHZ3_9STRA</name>
<evidence type="ECO:0000313" key="1">
    <source>
        <dbReference type="EMBL" id="KAL3665169.1"/>
    </source>
</evidence>
<evidence type="ECO:0000313" key="2">
    <source>
        <dbReference type="Proteomes" id="UP001632037"/>
    </source>
</evidence>
<proteinExistence type="predicted"/>
<gene>
    <name evidence="1" type="ORF">V7S43_009798</name>
</gene>
<organism evidence="1 2">
    <name type="scientific">Phytophthora oleae</name>
    <dbReference type="NCBI Taxonomy" id="2107226"/>
    <lineage>
        <taxon>Eukaryota</taxon>
        <taxon>Sar</taxon>
        <taxon>Stramenopiles</taxon>
        <taxon>Oomycota</taxon>
        <taxon>Peronosporomycetes</taxon>
        <taxon>Peronosporales</taxon>
        <taxon>Peronosporaceae</taxon>
        <taxon>Phytophthora</taxon>
    </lineage>
</organism>
<keyword evidence="2" id="KW-1185">Reference proteome</keyword>
<dbReference type="EMBL" id="JBIMZQ010000021">
    <property type="protein sequence ID" value="KAL3665169.1"/>
    <property type="molecule type" value="Genomic_DNA"/>
</dbReference>
<dbReference type="AlphaFoldDB" id="A0ABD3FHZ3"/>
<accession>A0ABD3FHZ3</accession>
<protein>
    <submittedName>
        <fullName evidence="1">Uncharacterized protein</fullName>
    </submittedName>
</protein>
<dbReference type="Proteomes" id="UP001632037">
    <property type="component" value="Unassembled WGS sequence"/>
</dbReference>
<reference evidence="1 2" key="1">
    <citation type="submission" date="2024-09" db="EMBL/GenBank/DDBJ databases">
        <title>Genome sequencing and assembly of Phytophthora oleae, isolate VK10A, causative agent of rot of olive drupes.</title>
        <authorList>
            <person name="Conti Taguali S."/>
            <person name="Riolo M."/>
            <person name="La Spada F."/>
            <person name="Cacciola S.O."/>
            <person name="Dionisio G."/>
        </authorList>
    </citation>
    <scope>NUCLEOTIDE SEQUENCE [LARGE SCALE GENOMIC DNA]</scope>
    <source>
        <strain evidence="1 2">VK10A</strain>
    </source>
</reference>
<comment type="caution">
    <text evidence="1">The sequence shown here is derived from an EMBL/GenBank/DDBJ whole genome shotgun (WGS) entry which is preliminary data.</text>
</comment>